<keyword evidence="8 11" id="KW-1133">Transmembrane helix</keyword>
<dbReference type="EMBL" id="QQBC01000014">
    <property type="protein sequence ID" value="RDI61406.1"/>
    <property type="molecule type" value="Genomic_DNA"/>
</dbReference>
<dbReference type="Gene3D" id="3.30.565.10">
    <property type="entry name" value="Histidine kinase-like ATPase, C-terminal domain"/>
    <property type="match status" value="1"/>
</dbReference>
<dbReference type="GO" id="GO:0005886">
    <property type="term" value="C:plasma membrane"/>
    <property type="evidence" value="ECO:0007669"/>
    <property type="project" value="TreeGrafter"/>
</dbReference>
<feature type="compositionally biased region" description="Pro residues" evidence="10">
    <location>
        <begin position="813"/>
        <end position="826"/>
    </location>
</feature>
<dbReference type="Gene3D" id="6.10.340.10">
    <property type="match status" value="1"/>
</dbReference>
<evidence type="ECO:0000313" key="13">
    <source>
        <dbReference type="EMBL" id="RDI61406.1"/>
    </source>
</evidence>
<evidence type="ECO:0000256" key="8">
    <source>
        <dbReference type="ARBA" id="ARBA00022989"/>
    </source>
</evidence>
<dbReference type="GO" id="GO:0004673">
    <property type="term" value="F:protein histidine kinase activity"/>
    <property type="evidence" value="ECO:0007669"/>
    <property type="project" value="UniProtKB-EC"/>
</dbReference>
<keyword evidence="9" id="KW-0902">Two-component regulatory system</keyword>
<dbReference type="GO" id="GO:0000160">
    <property type="term" value="P:phosphorelay signal transduction system"/>
    <property type="evidence" value="ECO:0007669"/>
    <property type="project" value="UniProtKB-KW"/>
</dbReference>
<dbReference type="SMART" id="SM00387">
    <property type="entry name" value="HATPase_c"/>
    <property type="match status" value="1"/>
</dbReference>
<protein>
    <recommendedName>
        <fullName evidence="3">histidine kinase</fullName>
        <ecNumber evidence="3">2.7.13.3</ecNumber>
    </recommendedName>
</protein>
<dbReference type="PANTHER" id="PTHR45436">
    <property type="entry name" value="SENSOR HISTIDINE KINASE YKOH"/>
    <property type="match status" value="1"/>
</dbReference>
<comment type="subcellular location">
    <subcellularLocation>
        <location evidence="2">Membrane</location>
    </subcellularLocation>
</comment>
<keyword evidence="14" id="KW-1185">Reference proteome</keyword>
<feature type="compositionally biased region" description="Polar residues" evidence="10">
    <location>
        <begin position="1328"/>
        <end position="1348"/>
    </location>
</feature>
<feature type="compositionally biased region" description="Polar residues" evidence="10">
    <location>
        <begin position="990"/>
        <end position="1006"/>
    </location>
</feature>
<keyword evidence="6 11" id="KW-0812">Transmembrane</keyword>
<keyword evidence="4" id="KW-0597">Phosphoprotein</keyword>
<dbReference type="PANTHER" id="PTHR45436:SF5">
    <property type="entry name" value="SENSOR HISTIDINE KINASE TRCS"/>
    <property type="match status" value="1"/>
</dbReference>
<sequence length="1464" mass="151920">MRDAARSGNKRWALSNWDLRWKVTAVLAVPLLVAVVLGASRIAAQFGDSSDLAEAVKHVQAIPAVTQLSGAQGVVATEQMIMLAADKSLVQDADLTALDNAIAAAEKAAPRLDGVPGGRSAIDQMIAGARVIRQQGLAPAKSIDDAITQEEGIRQNSVRTAEAITSTISDSNVEAAKLRLVDALNTRAVLVQESAAMAKALRIPPDAKDDERKALTAAALRDNLIAANTEQQMLNIMAHRFPDGDPIIADLQQLLKNRIQLVTQAQQTGQLPLQDLRQSAVDSLDQYQKVVDKSSSDIISRVNTLADNARFTAIRYAVIVVLTILAALILAVIMARSMIVPLRKLRLAALRVAEHDLGHEVSRLRDGASPEDVPLEPMPVHTEEEIGQLARAVDDIHGQALRLAADQAAMRTQVNDMFETLARRSKSLVDHQLSLIEAMEYDEKDPRLLENLFRLDHLAARMRRNGDNLLILAGTRQRRTKSAPVEIADVLRAAISEVEDYERVKLGATPRGAITEPAASDLAHLFAELLDNALRASPPETDVKFTFAQAHDQGLLIEVADRGIGMPPAEMSEINRRLEHTAEVGPDTARHMGLFVVGRLAERHGLTVRLRPTFDTARDPGVTVTVHVPKALIVAPAGGSLTVPPQPTQQMPSPQGGDAPASMQTRAVTRTPSGNVMVTVDPGVSGPIPANQRDRAAAADAASGANGTATNGAAAPNGLPQRQPGTAVPGGLPQRQPGANGPTVRHGVAGVETARPGEAGKTGLPQREPGAHGPLAPKAQPGANLPQRGGSAQPQPGLAANMLKRQPGAAGQPPRPAGPGGLPPRPGGGNGLPTREPGVGGLPQRGSGLPPAGAPKPGGLPPREPGTAVPGAREPGSSGLPQRDSAAGGLPQRQPGANGVPAREPGAGGLPQRGANGLPQRESAPTGLSSDTGSPGLPSRDAGSTGLPSREPGSTGLPKRDAGATGLPQRGSADSPLTARDSGVIGLPQRGSSDSGLPQRGSTDSDPLSRDSGVIGLPQRGSGDSGLPQRGSNDSGLPQRGSRDSGLPQRGSSDSGLPQRGLTDSGLPQRGLSDTGLPQRGSADSGLPQRGSSDSGLPQRGSADSGLPQRGSSDSGLPQRGLTDSGLPQRGSADSGLPQRGSSDTGLPQRGSADSGLSQRGSSDSGLPQRGPSDTGLPQRGSTDSGLPQRGFSDSGLPQRGSTDNGLPQRGSSDTGLPQRGAGATGLPQRGATGLPQRDSSNGLPPRREPGANGLPQRGGNGLPQRDSGSTPRHSAVEGLPQRQPGAGLPPRPAPTPGLSLPKPELPAAEQPSGDAGEGRERGRHSFRSNPQKTASFFQTRLQPTVDSGASMDSPIFAEMMSAWLSDPNPDRSQVAAAFESPGDEGWQAARRAVETQPEKRTAAGLPQRDPGNRLVPGGVTGNADRAPRRDPESIRSSLSRHQQGVRDGRAMRAMNLTGDKGDR</sequence>
<dbReference type="CDD" id="cd06225">
    <property type="entry name" value="HAMP"/>
    <property type="match status" value="1"/>
</dbReference>
<dbReference type="Pfam" id="PF02518">
    <property type="entry name" value="HATPase_c"/>
    <property type="match status" value="1"/>
</dbReference>
<organism evidence="13 14">
    <name type="scientific">Nocardia pseudobrasiliensis</name>
    <dbReference type="NCBI Taxonomy" id="45979"/>
    <lineage>
        <taxon>Bacteria</taxon>
        <taxon>Bacillati</taxon>
        <taxon>Actinomycetota</taxon>
        <taxon>Actinomycetes</taxon>
        <taxon>Mycobacteriales</taxon>
        <taxon>Nocardiaceae</taxon>
        <taxon>Nocardia</taxon>
    </lineage>
</organism>
<comment type="catalytic activity">
    <reaction evidence="1">
        <text>ATP + protein L-histidine = ADP + protein N-phospho-L-histidine.</text>
        <dbReference type="EC" id="2.7.13.3"/>
    </reaction>
</comment>
<evidence type="ECO:0000256" key="4">
    <source>
        <dbReference type="ARBA" id="ARBA00022553"/>
    </source>
</evidence>
<proteinExistence type="predicted"/>
<comment type="caution">
    <text evidence="13">The sequence shown here is derived from an EMBL/GenBank/DDBJ whole genome shotgun (WGS) entry which is preliminary data.</text>
</comment>
<dbReference type="SUPFAM" id="SSF55874">
    <property type="entry name" value="ATPase domain of HSP90 chaperone/DNA topoisomerase II/histidine kinase"/>
    <property type="match status" value="1"/>
</dbReference>
<evidence type="ECO:0000256" key="6">
    <source>
        <dbReference type="ARBA" id="ARBA00022692"/>
    </source>
</evidence>
<feature type="transmembrane region" description="Helical" evidence="11">
    <location>
        <begin position="313"/>
        <end position="335"/>
    </location>
</feature>
<dbReference type="InterPro" id="IPR003594">
    <property type="entry name" value="HATPase_dom"/>
</dbReference>
<feature type="region of interest" description="Disordered" evidence="10">
    <location>
        <begin position="686"/>
        <end position="1353"/>
    </location>
</feature>
<dbReference type="InterPro" id="IPR005467">
    <property type="entry name" value="His_kinase_dom"/>
</dbReference>
<evidence type="ECO:0000256" key="2">
    <source>
        <dbReference type="ARBA" id="ARBA00004370"/>
    </source>
</evidence>
<evidence type="ECO:0000259" key="12">
    <source>
        <dbReference type="PROSITE" id="PS50109"/>
    </source>
</evidence>
<name>A0A370HSA5_9NOCA</name>
<feature type="region of interest" description="Disordered" evidence="10">
    <location>
        <begin position="640"/>
        <end position="664"/>
    </location>
</feature>
<feature type="compositionally biased region" description="Basic and acidic residues" evidence="10">
    <location>
        <begin position="1392"/>
        <end position="1402"/>
    </location>
</feature>
<dbReference type="Proteomes" id="UP000254869">
    <property type="component" value="Unassembled WGS sequence"/>
</dbReference>
<evidence type="ECO:0000256" key="9">
    <source>
        <dbReference type="ARBA" id="ARBA00023012"/>
    </source>
</evidence>
<dbReference type="InterPro" id="IPR003660">
    <property type="entry name" value="HAMP_dom"/>
</dbReference>
<feature type="domain" description="Histidine kinase" evidence="12">
    <location>
        <begin position="522"/>
        <end position="632"/>
    </location>
</feature>
<evidence type="ECO:0000256" key="1">
    <source>
        <dbReference type="ARBA" id="ARBA00000085"/>
    </source>
</evidence>
<evidence type="ECO:0000256" key="5">
    <source>
        <dbReference type="ARBA" id="ARBA00022679"/>
    </source>
</evidence>
<feature type="compositionally biased region" description="Polar residues" evidence="10">
    <location>
        <begin position="1200"/>
        <end position="1216"/>
    </location>
</feature>
<reference evidence="13 14" key="1">
    <citation type="submission" date="2018-07" db="EMBL/GenBank/DDBJ databases">
        <title>Genomic Encyclopedia of Type Strains, Phase IV (KMG-IV): sequencing the most valuable type-strain genomes for metagenomic binning, comparative biology and taxonomic classification.</title>
        <authorList>
            <person name="Goeker M."/>
        </authorList>
    </citation>
    <scope>NUCLEOTIDE SEQUENCE [LARGE SCALE GENOMIC DNA]</scope>
    <source>
        <strain evidence="13 14">DSM 44290</strain>
    </source>
</reference>
<evidence type="ECO:0000256" key="11">
    <source>
        <dbReference type="SAM" id="Phobius"/>
    </source>
</evidence>
<evidence type="ECO:0000256" key="10">
    <source>
        <dbReference type="SAM" id="MobiDB-lite"/>
    </source>
</evidence>
<dbReference type="InterPro" id="IPR036890">
    <property type="entry name" value="HATPase_C_sf"/>
</dbReference>
<dbReference type="RefSeq" id="WP_114755901.1">
    <property type="nucleotide sequence ID" value="NZ_QQBC01000014.1"/>
</dbReference>
<feature type="region of interest" description="Disordered" evidence="10">
    <location>
        <begin position="1365"/>
        <end position="1464"/>
    </location>
</feature>
<keyword evidence="7 13" id="KW-0418">Kinase</keyword>
<feature type="compositionally biased region" description="Low complexity" evidence="10">
    <location>
        <begin position="698"/>
        <end position="718"/>
    </location>
</feature>
<dbReference type="InterPro" id="IPR050428">
    <property type="entry name" value="TCS_sensor_his_kinase"/>
</dbReference>
<keyword evidence="11" id="KW-0472">Membrane</keyword>
<evidence type="ECO:0000256" key="3">
    <source>
        <dbReference type="ARBA" id="ARBA00012438"/>
    </source>
</evidence>
<evidence type="ECO:0000256" key="7">
    <source>
        <dbReference type="ARBA" id="ARBA00022777"/>
    </source>
</evidence>
<feature type="compositionally biased region" description="Pro residues" evidence="10">
    <location>
        <begin position="852"/>
        <end position="864"/>
    </location>
</feature>
<dbReference type="EC" id="2.7.13.3" evidence="3"/>
<dbReference type="PROSITE" id="PS50109">
    <property type="entry name" value="HIS_KIN"/>
    <property type="match status" value="1"/>
</dbReference>
<gene>
    <name evidence="13" type="ORF">DFR76_114131</name>
</gene>
<evidence type="ECO:0000313" key="14">
    <source>
        <dbReference type="Proteomes" id="UP000254869"/>
    </source>
</evidence>
<accession>A0A370HSA5</accession>
<dbReference type="STRING" id="1210086.GCA_001613105_06525"/>
<keyword evidence="5" id="KW-0808">Transferase</keyword>
<dbReference type="SMART" id="SM00304">
    <property type="entry name" value="HAMP"/>
    <property type="match status" value="1"/>
</dbReference>
<feature type="compositionally biased region" description="Polar residues" evidence="10">
    <location>
        <begin position="1155"/>
        <end position="1166"/>
    </location>
</feature>